<evidence type="ECO:0000259" key="1">
    <source>
        <dbReference type="Pfam" id="PF03869"/>
    </source>
</evidence>
<reference evidence="3" key="1">
    <citation type="submission" date="2023-04" db="EMBL/GenBank/DDBJ databases">
        <title>Genome dynamics across the evolutionary transition to endosymbiosis.</title>
        <authorList>
            <person name="Siozios S."/>
            <person name="Nadal-Jimenez P."/>
            <person name="Azagi T."/>
            <person name="Sprong H."/>
            <person name="Frost C.L."/>
            <person name="Parratt S.R."/>
            <person name="Taylor G."/>
            <person name="Brettell L."/>
            <person name="Lew K.C."/>
            <person name="Croft L."/>
            <person name="King K.C."/>
            <person name="Brockhurst M.A."/>
            <person name="Hypsa V."/>
            <person name="Novakova E."/>
            <person name="Darby A.C."/>
            <person name="Hurst G.D.D."/>
        </authorList>
    </citation>
    <scope>NUCLEOTIDE SEQUENCE</scope>
    <source>
        <strain evidence="3">APv</strain>
    </source>
</reference>
<dbReference type="EMBL" id="CP123504">
    <property type="protein sequence ID" value="WGM01900.1"/>
    <property type="molecule type" value="Genomic_DNA"/>
</dbReference>
<feature type="domain" description="Arc-like DNA binding" evidence="1">
    <location>
        <begin position="8"/>
        <end position="51"/>
    </location>
</feature>
<evidence type="ECO:0000313" key="4">
    <source>
        <dbReference type="Proteomes" id="UP001177595"/>
    </source>
</evidence>
<dbReference type="GO" id="GO:0043565">
    <property type="term" value="F:sequence-specific DNA binding"/>
    <property type="evidence" value="ECO:0007669"/>
    <property type="project" value="UniProtKB-ARBA"/>
</dbReference>
<gene>
    <name evidence="3" type="ORF">QE210_01865</name>
    <name evidence="2" type="ORF">QE210_10740</name>
</gene>
<dbReference type="Gene3D" id="1.10.1220.10">
    <property type="entry name" value="Met repressor-like"/>
    <property type="match status" value="1"/>
</dbReference>
<sequence>MSKKYPSQEMDRFNIRMPAGMREAIADIAEQNGRSMNTEIVMILQEAINRNKEVNCTNSGIPNIAMDLLTEIKELKSIIIKQNKHSK</sequence>
<evidence type="ECO:0000313" key="2">
    <source>
        <dbReference type="EMBL" id="WGM00353.1"/>
    </source>
</evidence>
<dbReference type="SUPFAM" id="SSF47598">
    <property type="entry name" value="Ribbon-helix-helix"/>
    <property type="match status" value="1"/>
</dbReference>
<dbReference type="InterPro" id="IPR005569">
    <property type="entry name" value="Arc_DNA-bd_dom"/>
</dbReference>
<dbReference type="Pfam" id="PF03869">
    <property type="entry name" value="Arc"/>
    <property type="match status" value="1"/>
</dbReference>
<protein>
    <submittedName>
        <fullName evidence="3">Arc family DNA-binding protein</fullName>
    </submittedName>
</protein>
<organism evidence="3 4">
    <name type="scientific">Arsenophonus nasoniae</name>
    <name type="common">son-killer infecting Nasonia vitripennis</name>
    <dbReference type="NCBI Taxonomy" id="638"/>
    <lineage>
        <taxon>Bacteria</taxon>
        <taxon>Pseudomonadati</taxon>
        <taxon>Pseudomonadota</taxon>
        <taxon>Gammaproteobacteria</taxon>
        <taxon>Enterobacterales</taxon>
        <taxon>Morganellaceae</taxon>
        <taxon>Arsenophonus</taxon>
    </lineage>
</organism>
<proteinExistence type="predicted"/>
<keyword evidence="3" id="KW-0238">DNA-binding</keyword>
<dbReference type="AlphaFoldDB" id="A0AA95GVD6"/>
<dbReference type="Proteomes" id="UP001177595">
    <property type="component" value="Chromosome"/>
</dbReference>
<name>A0AA95GVD6_9GAMM</name>
<dbReference type="InterPro" id="IPR013321">
    <property type="entry name" value="Arc_rbn_hlx_hlx"/>
</dbReference>
<dbReference type="InterPro" id="IPR010985">
    <property type="entry name" value="Ribbon_hlx_hlx"/>
</dbReference>
<dbReference type="RefSeq" id="WP_280623934.1">
    <property type="nucleotide sequence ID" value="NZ_CP123504.1"/>
</dbReference>
<dbReference type="GO" id="GO:0006355">
    <property type="term" value="P:regulation of DNA-templated transcription"/>
    <property type="evidence" value="ECO:0007669"/>
    <property type="project" value="InterPro"/>
</dbReference>
<evidence type="ECO:0000313" key="3">
    <source>
        <dbReference type="EMBL" id="WGM01900.1"/>
    </source>
</evidence>
<dbReference type="EMBL" id="CP123504">
    <property type="protein sequence ID" value="WGM00353.1"/>
    <property type="molecule type" value="Genomic_DNA"/>
</dbReference>
<accession>A0AA95GVD6</accession>